<dbReference type="PROSITE" id="PS50181">
    <property type="entry name" value="FBOX"/>
    <property type="match status" value="1"/>
</dbReference>
<dbReference type="InterPro" id="IPR015943">
    <property type="entry name" value="WD40/YVTN_repeat-like_dom_sf"/>
</dbReference>
<evidence type="ECO:0000313" key="2">
    <source>
        <dbReference type="EMBL" id="RPD62227.1"/>
    </source>
</evidence>
<dbReference type="Pfam" id="PF12937">
    <property type="entry name" value="F-box-like"/>
    <property type="match status" value="1"/>
</dbReference>
<dbReference type="SUPFAM" id="SSF81383">
    <property type="entry name" value="F-box domain"/>
    <property type="match status" value="1"/>
</dbReference>
<dbReference type="InterPro" id="IPR001810">
    <property type="entry name" value="F-box_dom"/>
</dbReference>
<gene>
    <name evidence="2" type="ORF">L227DRAFT_573436</name>
</gene>
<accession>A0A5C2SG38</accession>
<dbReference type="InterPro" id="IPR036322">
    <property type="entry name" value="WD40_repeat_dom_sf"/>
</dbReference>
<evidence type="ECO:0000313" key="3">
    <source>
        <dbReference type="Proteomes" id="UP000313359"/>
    </source>
</evidence>
<dbReference type="CDD" id="cd09917">
    <property type="entry name" value="F-box_SF"/>
    <property type="match status" value="1"/>
</dbReference>
<organism evidence="2 3">
    <name type="scientific">Lentinus tigrinus ALCF2SS1-6</name>
    <dbReference type="NCBI Taxonomy" id="1328759"/>
    <lineage>
        <taxon>Eukaryota</taxon>
        <taxon>Fungi</taxon>
        <taxon>Dikarya</taxon>
        <taxon>Basidiomycota</taxon>
        <taxon>Agaricomycotina</taxon>
        <taxon>Agaricomycetes</taxon>
        <taxon>Polyporales</taxon>
        <taxon>Polyporaceae</taxon>
        <taxon>Lentinus</taxon>
    </lineage>
</organism>
<protein>
    <recommendedName>
        <fullName evidence="1">F-box domain-containing protein</fullName>
    </recommendedName>
</protein>
<dbReference type="InterPro" id="IPR036047">
    <property type="entry name" value="F-box-like_dom_sf"/>
</dbReference>
<sequence>MQAHPLPSDIWIAVLRYLSVADLAHLSQTSRYFHALVQEYGWKTYLQAHPRYTWSLSKSLKSWSAFDQVRYHITTDRHWTLPSFVARPLASKWNGKLQPHLAINSSRLFVAAANHIYSYTFGRSEASGVSPHIQFECAYMVNKVMQASRDITSIECVPDGGFDRTVYVGYADGSLERVVLPACKPGTQGPLHPEANNREGRPYHGAEAVESITSNGDHVLSLSSNGTAVFFSNSLTTPPQFIELRVRSWAAHLTDRHAVLGASSLTPLVVHALHESRLSTTPSHILTSSTHDDHPRASAVYGICSPPPSAPWGASEQIVISGWYDGMVHVHDLRSSRRAHRIPGVTSHPSGGALYPVMSMCDPWLFEPVYDISAGGGSACHIAAGMGRHSVVAFWDVRAANKGWSVHAPGNDSSPVYSVVMESSRLFGATQSRPFVLDFGPGARDDTYPPLTRPPREDGLKRRDISGIGFYVTRYGHTRSQ</sequence>
<name>A0A5C2SG38_9APHY</name>
<feature type="domain" description="F-box" evidence="1">
    <location>
        <begin position="1"/>
        <end position="45"/>
    </location>
</feature>
<evidence type="ECO:0000259" key="1">
    <source>
        <dbReference type="PROSITE" id="PS50181"/>
    </source>
</evidence>
<dbReference type="Gene3D" id="2.130.10.10">
    <property type="entry name" value="YVTN repeat-like/Quinoprotein amine dehydrogenase"/>
    <property type="match status" value="1"/>
</dbReference>
<keyword evidence="3" id="KW-1185">Reference proteome</keyword>
<dbReference type="OrthoDB" id="1259151at2759"/>
<dbReference type="Gene3D" id="1.20.1280.50">
    <property type="match status" value="1"/>
</dbReference>
<dbReference type="SUPFAM" id="SSF50978">
    <property type="entry name" value="WD40 repeat-like"/>
    <property type="match status" value="1"/>
</dbReference>
<dbReference type="AlphaFoldDB" id="A0A5C2SG38"/>
<dbReference type="EMBL" id="ML122259">
    <property type="protein sequence ID" value="RPD62227.1"/>
    <property type="molecule type" value="Genomic_DNA"/>
</dbReference>
<reference evidence="2" key="1">
    <citation type="journal article" date="2018" name="Genome Biol. Evol.">
        <title>Genomics and development of Lentinus tigrinus, a white-rot wood-decaying mushroom with dimorphic fruiting bodies.</title>
        <authorList>
            <person name="Wu B."/>
            <person name="Xu Z."/>
            <person name="Knudson A."/>
            <person name="Carlson A."/>
            <person name="Chen N."/>
            <person name="Kovaka S."/>
            <person name="LaButti K."/>
            <person name="Lipzen A."/>
            <person name="Pennachio C."/>
            <person name="Riley R."/>
            <person name="Schakwitz W."/>
            <person name="Umezawa K."/>
            <person name="Ohm R.A."/>
            <person name="Grigoriev I.V."/>
            <person name="Nagy L.G."/>
            <person name="Gibbons J."/>
            <person name="Hibbett D."/>
        </authorList>
    </citation>
    <scope>NUCLEOTIDE SEQUENCE [LARGE SCALE GENOMIC DNA]</scope>
    <source>
        <strain evidence="2">ALCF2SS1-6</strain>
    </source>
</reference>
<dbReference type="Proteomes" id="UP000313359">
    <property type="component" value="Unassembled WGS sequence"/>
</dbReference>
<proteinExistence type="predicted"/>